<sequence>MCGDGWVEEAQQLTAESEAYFRSGELTLTQQPNPKI</sequence>
<name>D3FPR9_ALKPO</name>
<dbReference type="HOGENOM" id="CLU_3354628_0_0_9"/>
<dbReference type="STRING" id="398511.BpOF4_07105"/>
<gene>
    <name evidence="1" type="ordered locus">BpOF4_07105</name>
</gene>
<reference evidence="1 2" key="1">
    <citation type="journal article" date="2011" name="Environ. Microbiol.">
        <title>Genome of alkaliphilic Bacillus pseudofirmus OF4 reveals adaptations that support the ability to grow in an external pH range from 7.5 to 11.4.</title>
        <authorList>
            <person name="Janto B."/>
            <person name="Ahmed A."/>
            <person name="Ito M."/>
            <person name="Liu J."/>
            <person name="Hicks D.B."/>
            <person name="Pagni S."/>
            <person name="Fackelmayer O.J."/>
            <person name="Smith T.A."/>
            <person name="Earl J."/>
            <person name="Elbourne L.D."/>
            <person name="Hassan K."/>
            <person name="Paulsen I.T."/>
            <person name="Kolsto A.B."/>
            <person name="Tourasse N.J."/>
            <person name="Ehrlich G.D."/>
            <person name="Boissy R."/>
            <person name="Ivey D.M."/>
            <person name="Li G."/>
            <person name="Xue Y."/>
            <person name="Ma Y."/>
            <person name="Hu F.Z."/>
            <person name="Krulwich T.A."/>
        </authorList>
    </citation>
    <scope>NUCLEOTIDE SEQUENCE [LARGE SCALE GENOMIC DNA]</scope>
    <source>
        <strain evidence="2">ATCC BAA-2126 / JCM 17055 / OF4</strain>
    </source>
</reference>
<evidence type="ECO:0000313" key="1">
    <source>
        <dbReference type="EMBL" id="ADC49479.1"/>
    </source>
</evidence>
<organism evidence="1 2">
    <name type="scientific">Alkalihalophilus pseudofirmus (strain ATCC BAA-2126 / JCM 17055 / OF4)</name>
    <name type="common">Bacillus pseudofirmus</name>
    <dbReference type="NCBI Taxonomy" id="398511"/>
    <lineage>
        <taxon>Bacteria</taxon>
        <taxon>Bacillati</taxon>
        <taxon>Bacillota</taxon>
        <taxon>Bacilli</taxon>
        <taxon>Bacillales</taxon>
        <taxon>Bacillaceae</taxon>
        <taxon>Alkalihalophilus</taxon>
    </lineage>
</organism>
<keyword evidence="2" id="KW-1185">Reference proteome</keyword>
<accession>D3FPR9</accession>
<evidence type="ECO:0000313" key="2">
    <source>
        <dbReference type="Proteomes" id="UP000001544"/>
    </source>
</evidence>
<dbReference type="Proteomes" id="UP000001544">
    <property type="component" value="Chromosome"/>
</dbReference>
<proteinExistence type="predicted"/>
<dbReference type="EMBL" id="CP001878">
    <property type="protein sequence ID" value="ADC49479.1"/>
    <property type="molecule type" value="Genomic_DNA"/>
</dbReference>
<protein>
    <submittedName>
        <fullName evidence="1">Uncharacterized protein</fullName>
    </submittedName>
</protein>
<dbReference type="KEGG" id="bpf:BpOF4_07105"/>
<dbReference type="AlphaFoldDB" id="D3FPR9"/>